<dbReference type="EMBL" id="JADQAZ010000003">
    <property type="protein sequence ID" value="MBT0958502.1"/>
    <property type="molecule type" value="Genomic_DNA"/>
</dbReference>
<evidence type="ECO:0000313" key="2">
    <source>
        <dbReference type="Proteomes" id="UP001315686"/>
    </source>
</evidence>
<evidence type="ECO:0000313" key="1">
    <source>
        <dbReference type="EMBL" id="MBT0958502.1"/>
    </source>
</evidence>
<dbReference type="SUPFAM" id="SSF50969">
    <property type="entry name" value="YVTN repeat-like/Quinoprotein amine dehydrogenase"/>
    <property type="match status" value="1"/>
</dbReference>
<reference evidence="1 2" key="1">
    <citation type="journal article" date="2021" name="Arch. Microbiol.">
        <title>Harenicola maris gen. nov., sp. nov. isolated from the Sea of Japan shallow sediments.</title>
        <authorList>
            <person name="Romanenko L.A."/>
            <person name="Kurilenko V.V."/>
            <person name="Chernysheva N.Y."/>
            <person name="Tekutyeva L.A."/>
            <person name="Velansky P.V."/>
            <person name="Svetashev V.I."/>
            <person name="Isaeva M.P."/>
        </authorList>
    </citation>
    <scope>NUCLEOTIDE SEQUENCE [LARGE SCALE GENOMIC DNA]</scope>
    <source>
        <strain evidence="1 2">KMM 3653</strain>
    </source>
</reference>
<dbReference type="InterPro" id="IPR006311">
    <property type="entry name" value="TAT_signal"/>
</dbReference>
<keyword evidence="2" id="KW-1185">Reference proteome</keyword>
<protein>
    <submittedName>
        <fullName evidence="1">DUF1513 domain-containing protein</fullName>
    </submittedName>
</protein>
<dbReference type="PROSITE" id="PS51318">
    <property type="entry name" value="TAT"/>
    <property type="match status" value="1"/>
</dbReference>
<gene>
    <name evidence="1" type="ORF">IV417_14015</name>
</gene>
<dbReference type="RefSeq" id="WP_327794735.1">
    <property type="nucleotide sequence ID" value="NZ_JADQAZ010000003.1"/>
</dbReference>
<organism evidence="1 2">
    <name type="scientific">Harenicola maris</name>
    <dbReference type="NCBI Taxonomy" id="2841044"/>
    <lineage>
        <taxon>Bacteria</taxon>
        <taxon>Pseudomonadati</taxon>
        <taxon>Pseudomonadota</taxon>
        <taxon>Alphaproteobacteria</taxon>
        <taxon>Rhodobacterales</taxon>
        <taxon>Paracoccaceae</taxon>
        <taxon>Harenicola</taxon>
    </lineage>
</organism>
<dbReference type="Pfam" id="PF07433">
    <property type="entry name" value="DUF1513"/>
    <property type="match status" value="1"/>
</dbReference>
<dbReference type="Proteomes" id="UP001315686">
    <property type="component" value="Unassembled WGS sequence"/>
</dbReference>
<comment type="caution">
    <text evidence="1">The sequence shown here is derived from an EMBL/GenBank/DDBJ whole genome shotgun (WGS) entry which is preliminary data.</text>
</comment>
<proteinExistence type="predicted"/>
<dbReference type="InterPro" id="IPR011044">
    <property type="entry name" value="Quino_amine_DH_bsu"/>
</dbReference>
<dbReference type="PIRSF" id="PIRSF028101">
    <property type="entry name" value="UCP028101"/>
    <property type="match status" value="1"/>
</dbReference>
<dbReference type="InterPro" id="IPR015943">
    <property type="entry name" value="WD40/YVTN_repeat-like_dom_sf"/>
</dbReference>
<dbReference type="InterPro" id="IPR008311">
    <property type="entry name" value="UCP028101"/>
</dbReference>
<dbReference type="Gene3D" id="2.130.10.10">
    <property type="entry name" value="YVTN repeat-like/Quinoprotein amine dehydrogenase"/>
    <property type="match status" value="1"/>
</dbReference>
<sequence>MRGPKNGQIKTDRRGFLTGLLAASLAPRLTWADAGDPAYLAAAREADGTFALFGLSLNGTDLFRIPLPARGHAAAAHPTRPEAVAFARRPGTYALVINCVDGNVMHRLTAPKGRHFYGHGTFIDDDTLCCTENDVATGEGRISLWSRSAGYARIGDIPSGGIGPHDIKLMPDGKTLVVANGGILTHPDTGREKLNLDTMRPNLSYVDPASGPVETITLPPELHQNSIRHLDLRADGLVAFAMQWEGELGAPVPLLGLHIRGPNPIDAEPILAEPAPADLAALKGYAGSVSFDGTGKRIAITSPVGGKMLVHDLEGGDWLWPRRDVCGVASSPSGFLVTDGLGGVFRIIGEQAENLALANRAWDNHLVKIG</sequence>
<dbReference type="AlphaFoldDB" id="A0AAP2CSM8"/>
<accession>A0AAP2CSM8</accession>
<name>A0AAP2CSM8_9RHOB</name>